<dbReference type="SMART" id="SM00252">
    <property type="entry name" value="SH2"/>
    <property type="match status" value="1"/>
</dbReference>
<name>A0A3B5B7X8_9TELE</name>
<dbReference type="Gene3D" id="3.30.505.10">
    <property type="entry name" value="SH2 domain"/>
    <property type="match status" value="1"/>
</dbReference>
<keyword evidence="1 2" id="KW-0727">SH2 domain</keyword>
<sequence>KLKNLPHDFICRVCVKGAFVCSDLRRTAEELLMSKPPGYFLIRVSESRIGYTLSYRAGDRCRHFMIDALEDGQYIILGENRRHRHLQDLVDFHRRTPIMPFSQVLTVACGQVRTSVQLLFPQRQPPANTRLLPTNPPSTTPLAPPLQDIPPAIPYRPNNLTDPTVPLQNRLYPCLEDGFGHASAPRPATPVPKTRKRYEASSNQPPEVPSRSCVPVKQNQACIRTVSAPESPSTPTAAQQPVRNPEAKPSVLTNLKKKFQKNRSSSQDNTYAEVNVEAADGSRTTESEYQEISGDRAVMGSPFSYTCPDVRLTDEVFPQEYLKPPPFAPGY</sequence>
<dbReference type="PROSITE" id="PS50001">
    <property type="entry name" value="SH2"/>
    <property type="match status" value="1"/>
</dbReference>
<evidence type="ECO:0000313" key="5">
    <source>
        <dbReference type="Ensembl" id="ENSSPAP00000021827.1"/>
    </source>
</evidence>
<proteinExistence type="predicted"/>
<evidence type="ECO:0000256" key="2">
    <source>
        <dbReference type="PROSITE-ProRule" id="PRU00191"/>
    </source>
</evidence>
<organism evidence="5">
    <name type="scientific">Stegastes partitus</name>
    <name type="common">bicolor damselfish</name>
    <dbReference type="NCBI Taxonomy" id="144197"/>
    <lineage>
        <taxon>Eukaryota</taxon>
        <taxon>Metazoa</taxon>
        <taxon>Chordata</taxon>
        <taxon>Craniata</taxon>
        <taxon>Vertebrata</taxon>
        <taxon>Euteleostomi</taxon>
        <taxon>Actinopterygii</taxon>
        <taxon>Neopterygii</taxon>
        <taxon>Teleostei</taxon>
        <taxon>Neoteleostei</taxon>
        <taxon>Acanthomorphata</taxon>
        <taxon>Ovalentaria</taxon>
        <taxon>Pomacentridae</taxon>
        <taxon>Stegastes</taxon>
    </lineage>
</organism>
<dbReference type="InterPro" id="IPR000980">
    <property type="entry name" value="SH2"/>
</dbReference>
<dbReference type="Ensembl" id="ENSSPAT00000022172.1">
    <property type="protein sequence ID" value="ENSSPAP00000021827.1"/>
    <property type="gene ID" value="ENSSPAG00000016487.1"/>
</dbReference>
<dbReference type="GO" id="GO:0005737">
    <property type="term" value="C:cytoplasm"/>
    <property type="evidence" value="ECO:0007669"/>
    <property type="project" value="TreeGrafter"/>
</dbReference>
<accession>A0A3B5B7X8</accession>
<gene>
    <name evidence="5" type="primary">HSH2D</name>
</gene>
<protein>
    <submittedName>
        <fullName evidence="5">Hematopoietic SH2 domain containing</fullName>
    </submittedName>
</protein>
<dbReference type="SUPFAM" id="SSF55550">
    <property type="entry name" value="SH2 domain"/>
    <property type="match status" value="1"/>
</dbReference>
<evidence type="ECO:0000256" key="1">
    <source>
        <dbReference type="ARBA" id="ARBA00022999"/>
    </source>
</evidence>
<dbReference type="PANTHER" id="PTHR14388">
    <property type="entry name" value="T CELL-SPECIFIC ADAPTER PROTEIN TSAD"/>
    <property type="match status" value="1"/>
</dbReference>
<feature type="region of interest" description="Disordered" evidence="3">
    <location>
        <begin position="180"/>
        <end position="250"/>
    </location>
</feature>
<dbReference type="PANTHER" id="PTHR14388:SF3">
    <property type="entry name" value="HEMATOPOIETIC SH2 DOMAIN-CONTAINING PROTEIN"/>
    <property type="match status" value="1"/>
</dbReference>
<feature type="compositionally biased region" description="Polar residues" evidence="3">
    <location>
        <begin position="217"/>
        <end position="242"/>
    </location>
</feature>
<reference evidence="5" key="1">
    <citation type="submission" date="2023-09" db="UniProtKB">
        <authorList>
            <consortium name="Ensembl"/>
        </authorList>
    </citation>
    <scope>IDENTIFICATION</scope>
</reference>
<dbReference type="AlphaFoldDB" id="A0A3B5B7X8"/>
<dbReference type="InterPro" id="IPR036860">
    <property type="entry name" value="SH2_dom_sf"/>
</dbReference>
<dbReference type="GeneTree" id="ENSGT00940000161678"/>
<dbReference type="Pfam" id="PF00017">
    <property type="entry name" value="SH2"/>
    <property type="match status" value="1"/>
</dbReference>
<evidence type="ECO:0000259" key="4">
    <source>
        <dbReference type="PROSITE" id="PS50001"/>
    </source>
</evidence>
<evidence type="ECO:0000256" key="3">
    <source>
        <dbReference type="SAM" id="MobiDB-lite"/>
    </source>
</evidence>
<feature type="domain" description="SH2" evidence="4">
    <location>
        <begin position="14"/>
        <end position="109"/>
    </location>
</feature>